<keyword evidence="4" id="KW-1185">Reference proteome</keyword>
<dbReference type="EC" id="2.4.-.-" evidence="3"/>
<dbReference type="InterPro" id="IPR001296">
    <property type="entry name" value="Glyco_trans_1"/>
</dbReference>
<keyword evidence="3" id="KW-0167">Capsid protein</keyword>
<dbReference type="InterPro" id="IPR050194">
    <property type="entry name" value="Glycosyltransferase_grp1"/>
</dbReference>
<sequence>MKIVQLLPELNQGGVERGTVELSRELVKRGHQSIVISAGGKLARQITADGGEHITHDVCSKNPLTALPRILKLKKILRRLSPDIVHARSRVPAWMCVFALKGLDIPFVTTVHGFNSVNCYSRVMLRGERVIYGSTSIKEYVLENYHFDSSKLRYVPRGIDMEYFDPAKLNHKFIDSFKEEHSLNGRYIISIVGRITGWKGHPDFIQAVGRIHQENPNVLGLIVGRTADNKTEYYDQLKQQAAAFGDDAFCFTGPQSQVREIYSLSNIVISAASTKPETFGRIAAEAMSMNTPVVASSHGGSLDIIKEPEAGMFYPPGNSDQLYKKIKLAMNHKFGDMRKHINDHFSLDIMVEKELAVYKELLG</sequence>
<evidence type="ECO:0000259" key="2">
    <source>
        <dbReference type="Pfam" id="PF13439"/>
    </source>
</evidence>
<dbReference type="Pfam" id="PF00534">
    <property type="entry name" value="Glycos_transf_1"/>
    <property type="match status" value="1"/>
</dbReference>
<evidence type="ECO:0000313" key="4">
    <source>
        <dbReference type="Proteomes" id="UP000188181"/>
    </source>
</evidence>
<accession>A0A1Q2MF39</accession>
<dbReference type="SUPFAM" id="SSF53756">
    <property type="entry name" value="UDP-Glycosyltransferase/glycogen phosphorylase"/>
    <property type="match status" value="1"/>
</dbReference>
<keyword evidence="3" id="KW-0328">Glycosyltransferase</keyword>
<dbReference type="CDD" id="cd03819">
    <property type="entry name" value="GT4_WavL-like"/>
    <property type="match status" value="1"/>
</dbReference>
<feature type="domain" description="Glycosyltransferase subfamily 4-like N-terminal" evidence="2">
    <location>
        <begin position="13"/>
        <end position="162"/>
    </location>
</feature>
<dbReference type="OrthoDB" id="258796at2"/>
<dbReference type="Proteomes" id="UP000188181">
    <property type="component" value="Chromosome"/>
</dbReference>
<evidence type="ECO:0000313" key="3">
    <source>
        <dbReference type="EMBL" id="AQQ71316.1"/>
    </source>
</evidence>
<dbReference type="InterPro" id="IPR028098">
    <property type="entry name" value="Glyco_trans_4-like_N"/>
</dbReference>
<keyword evidence="3" id="KW-0808">Transferase</keyword>
<dbReference type="PANTHER" id="PTHR45947:SF3">
    <property type="entry name" value="SULFOQUINOVOSYL TRANSFERASE SQD2"/>
    <property type="match status" value="1"/>
</dbReference>
<keyword evidence="3" id="KW-0946">Virion</keyword>
<dbReference type="Pfam" id="PF13439">
    <property type="entry name" value="Glyco_transf_4"/>
    <property type="match status" value="1"/>
</dbReference>
<dbReference type="Gene3D" id="3.40.50.2000">
    <property type="entry name" value="Glycogen Phosphorylase B"/>
    <property type="match status" value="2"/>
</dbReference>
<name>A0A1Q2MF39_9BACT</name>
<dbReference type="STRING" id="1851148.SMSP2_01687"/>
<gene>
    <name evidence="3" type="primary">cotSA</name>
    <name evidence="3" type="ORF">SMSP2_01687</name>
</gene>
<dbReference type="AlphaFoldDB" id="A0A1Q2MF39"/>
<reference evidence="4" key="1">
    <citation type="submission" date="2017-02" db="EMBL/GenBank/DDBJ databases">
        <title>Comparative genomics and description of representatives of a novel lineage of planctomycetes thriving in anoxic sediments.</title>
        <authorList>
            <person name="Spring S."/>
            <person name="Bunk B."/>
            <person name="Sproer C."/>
        </authorList>
    </citation>
    <scope>NUCLEOTIDE SEQUENCE [LARGE SCALE GENOMIC DNA]</scope>
    <source>
        <strain evidence="4">SM-Chi-D1</strain>
    </source>
</reference>
<dbReference type="EMBL" id="CP019646">
    <property type="protein sequence ID" value="AQQ71316.1"/>
    <property type="molecule type" value="Genomic_DNA"/>
</dbReference>
<dbReference type="RefSeq" id="WP_146683503.1">
    <property type="nucleotide sequence ID" value="NZ_CP019646.1"/>
</dbReference>
<evidence type="ECO:0000259" key="1">
    <source>
        <dbReference type="Pfam" id="PF00534"/>
    </source>
</evidence>
<protein>
    <submittedName>
        <fullName evidence="3">Spore coat protein SA</fullName>
        <ecNumber evidence="3">2.4.-.-</ecNumber>
    </submittedName>
</protein>
<feature type="domain" description="Glycosyl transferase family 1" evidence="1">
    <location>
        <begin position="178"/>
        <end position="341"/>
    </location>
</feature>
<organism evidence="3 4">
    <name type="scientific">Limihaloglobus sulfuriphilus</name>
    <dbReference type="NCBI Taxonomy" id="1851148"/>
    <lineage>
        <taxon>Bacteria</taxon>
        <taxon>Pseudomonadati</taxon>
        <taxon>Planctomycetota</taxon>
        <taxon>Phycisphaerae</taxon>
        <taxon>Sedimentisphaerales</taxon>
        <taxon>Sedimentisphaeraceae</taxon>
        <taxon>Limihaloglobus</taxon>
    </lineage>
</organism>
<proteinExistence type="predicted"/>
<dbReference type="GO" id="GO:0016758">
    <property type="term" value="F:hexosyltransferase activity"/>
    <property type="evidence" value="ECO:0007669"/>
    <property type="project" value="TreeGrafter"/>
</dbReference>
<dbReference type="PANTHER" id="PTHR45947">
    <property type="entry name" value="SULFOQUINOVOSYL TRANSFERASE SQD2"/>
    <property type="match status" value="1"/>
</dbReference>
<dbReference type="KEGG" id="pbas:SMSP2_01687"/>